<dbReference type="AlphaFoldDB" id="A0A5N6DMD5"/>
<dbReference type="EMBL" id="ML734965">
    <property type="protein sequence ID" value="KAB8206154.1"/>
    <property type="molecule type" value="Genomic_DNA"/>
</dbReference>
<keyword evidence="1" id="KW-1133">Transmembrane helix</keyword>
<evidence type="ECO:0000313" key="2">
    <source>
        <dbReference type="EMBL" id="KAB8206154.1"/>
    </source>
</evidence>
<proteinExistence type="predicted"/>
<keyword evidence="1" id="KW-0472">Membrane</keyword>
<accession>A0A5N6DMD5</accession>
<sequence>MPDMLQLSCTSSVGHPSGKCDSLGGKLDMRRRGCHHLTIMGKLTIIMDSYGASTKALEDLRTPYLYVWPTKSCLFIFDFFIVILFSFQNTLTSSMLWFCCVIFLSQSLAPSLPLIGRDILLRA</sequence>
<feature type="transmembrane region" description="Helical" evidence="1">
    <location>
        <begin position="94"/>
        <end position="115"/>
    </location>
</feature>
<evidence type="ECO:0000313" key="3">
    <source>
        <dbReference type="Proteomes" id="UP000326532"/>
    </source>
</evidence>
<evidence type="ECO:0000256" key="1">
    <source>
        <dbReference type="SAM" id="Phobius"/>
    </source>
</evidence>
<keyword evidence="3" id="KW-1185">Reference proteome</keyword>
<keyword evidence="1" id="KW-0812">Transmembrane</keyword>
<dbReference type="VEuPathDB" id="FungiDB:BDV34DRAFT_194454"/>
<organism evidence="2 3">
    <name type="scientific">Aspergillus parasiticus</name>
    <dbReference type="NCBI Taxonomy" id="5067"/>
    <lineage>
        <taxon>Eukaryota</taxon>
        <taxon>Fungi</taxon>
        <taxon>Dikarya</taxon>
        <taxon>Ascomycota</taxon>
        <taxon>Pezizomycotina</taxon>
        <taxon>Eurotiomycetes</taxon>
        <taxon>Eurotiomycetidae</taxon>
        <taxon>Eurotiales</taxon>
        <taxon>Aspergillaceae</taxon>
        <taxon>Aspergillus</taxon>
        <taxon>Aspergillus subgen. Circumdati</taxon>
    </lineage>
</organism>
<protein>
    <submittedName>
        <fullName evidence="2">Uncharacterized protein</fullName>
    </submittedName>
</protein>
<name>A0A5N6DMD5_ASPPA</name>
<dbReference type="Proteomes" id="UP000326532">
    <property type="component" value="Unassembled WGS sequence"/>
</dbReference>
<gene>
    <name evidence="2" type="ORF">BDV34DRAFT_194454</name>
</gene>
<feature type="transmembrane region" description="Helical" evidence="1">
    <location>
        <begin position="65"/>
        <end position="88"/>
    </location>
</feature>
<reference evidence="2 3" key="1">
    <citation type="submission" date="2019-04" db="EMBL/GenBank/DDBJ databases">
        <title>Fungal friends and foes A comparative genomics study of 23 Aspergillus species from section Flavi.</title>
        <authorList>
            <consortium name="DOE Joint Genome Institute"/>
            <person name="Kjaerbolling I."/>
            <person name="Vesth T.C."/>
            <person name="Frisvad J.C."/>
            <person name="Nybo J.L."/>
            <person name="Theobald S."/>
            <person name="Kildgaard S."/>
            <person name="Petersen T.I."/>
            <person name="Kuo A."/>
            <person name="Sato A."/>
            <person name="Lyhne E.K."/>
            <person name="Kogle M.E."/>
            <person name="Wiebenga A."/>
            <person name="Kun R.S."/>
            <person name="Lubbers R.J."/>
            <person name="Makela M.R."/>
            <person name="Barry K."/>
            <person name="Chovatia M."/>
            <person name="Clum A."/>
            <person name="Daum C."/>
            <person name="Haridas S."/>
            <person name="He G."/>
            <person name="LaButti K."/>
            <person name="Lipzen A."/>
            <person name="Mondo S."/>
            <person name="Pangilinan J."/>
            <person name="Riley R."/>
            <person name="Salamov A."/>
            <person name="Simmons B.A."/>
            <person name="Magnuson J.K."/>
            <person name="Henrissat B."/>
            <person name="Mortensen U.H."/>
            <person name="Larsen T.O."/>
            <person name="De vries R.P."/>
            <person name="Grigoriev I.V."/>
            <person name="Machida M."/>
            <person name="Baker S.E."/>
            <person name="Andersen M.R."/>
        </authorList>
    </citation>
    <scope>NUCLEOTIDE SEQUENCE [LARGE SCALE GENOMIC DNA]</scope>
    <source>
        <strain evidence="2 3">CBS 117618</strain>
    </source>
</reference>